<protein>
    <recommendedName>
        <fullName evidence="3">Asp23/Gls24 family envelope stress response protein</fullName>
    </recommendedName>
</protein>
<accession>H0R1I3</accession>
<comment type="caution">
    <text evidence="1">The sequence shown here is derived from an EMBL/GenBank/DDBJ whole genome shotgun (WGS) entry which is preliminary data.</text>
</comment>
<evidence type="ECO:0000313" key="1">
    <source>
        <dbReference type="EMBL" id="GAB18934.1"/>
    </source>
</evidence>
<evidence type="ECO:0000313" key="2">
    <source>
        <dbReference type="Proteomes" id="UP000035034"/>
    </source>
</evidence>
<sequence>MNATETGIDSADRAERIAHAVLSVLGVAGLDGGRFGEVATYLPGRRVTGVSLDDEKGEVHIVVAWPAEDDLARSLDLLATAENVRKVAQEIAGVPITVTVEDIVATGRDGTEH</sequence>
<dbReference type="OrthoDB" id="5195799at2"/>
<organism evidence="1 2">
    <name type="scientific">Gordonia effusa NBRC 100432</name>
    <dbReference type="NCBI Taxonomy" id="1077974"/>
    <lineage>
        <taxon>Bacteria</taxon>
        <taxon>Bacillati</taxon>
        <taxon>Actinomycetota</taxon>
        <taxon>Actinomycetes</taxon>
        <taxon>Mycobacteriales</taxon>
        <taxon>Gordoniaceae</taxon>
        <taxon>Gordonia</taxon>
    </lineage>
</organism>
<reference evidence="1 2" key="1">
    <citation type="submission" date="2011-12" db="EMBL/GenBank/DDBJ databases">
        <title>Whole genome shotgun sequence of Gordonia effusa NBRC 100432.</title>
        <authorList>
            <person name="Yoshida I."/>
            <person name="Takarada H."/>
            <person name="Hosoyama A."/>
            <person name="Tsuchikane K."/>
            <person name="Katsumata H."/>
            <person name="Yamazaki S."/>
            <person name="Fujita N."/>
        </authorList>
    </citation>
    <scope>NUCLEOTIDE SEQUENCE [LARGE SCALE GENOMIC DNA]</scope>
    <source>
        <strain evidence="1 2">NBRC 100432</strain>
    </source>
</reference>
<proteinExistence type="predicted"/>
<evidence type="ECO:0008006" key="3">
    <source>
        <dbReference type="Google" id="ProtNLM"/>
    </source>
</evidence>
<dbReference type="EMBL" id="BAEH01000070">
    <property type="protein sequence ID" value="GAB18934.1"/>
    <property type="molecule type" value="Genomic_DNA"/>
</dbReference>
<dbReference type="STRING" id="1077974.GOEFS_070_00180"/>
<gene>
    <name evidence="1" type="ORF">GOEFS_070_00180</name>
</gene>
<dbReference type="eggNOG" id="COG1302">
    <property type="taxonomic scope" value="Bacteria"/>
</dbReference>
<dbReference type="Proteomes" id="UP000035034">
    <property type="component" value="Unassembled WGS sequence"/>
</dbReference>
<name>H0R1I3_9ACTN</name>
<keyword evidence="2" id="KW-1185">Reference proteome</keyword>
<dbReference type="RefSeq" id="WP_007318270.1">
    <property type="nucleotide sequence ID" value="NZ_BAEH01000070.1"/>
</dbReference>
<dbReference type="AlphaFoldDB" id="H0R1I3"/>